<dbReference type="NCBIfam" id="NF006718">
    <property type="entry name" value="PRK09256.1"/>
    <property type="match status" value="1"/>
</dbReference>
<evidence type="ECO:0000313" key="5">
    <source>
        <dbReference type="Proteomes" id="UP000199092"/>
    </source>
</evidence>
<dbReference type="InterPro" id="IPR045853">
    <property type="entry name" value="Pep_chain_release_fac_I_sf"/>
</dbReference>
<evidence type="ECO:0000256" key="1">
    <source>
        <dbReference type="ARBA" id="ARBA00010835"/>
    </source>
</evidence>
<feature type="region of interest" description="Disordered" evidence="2">
    <location>
        <begin position="105"/>
        <end position="150"/>
    </location>
</feature>
<accession>A0A1H1NMK1</accession>
<proteinExistence type="inferred from homology"/>
<dbReference type="RefSeq" id="WP_091410549.1">
    <property type="nucleotide sequence ID" value="NZ_LT629749.1"/>
</dbReference>
<evidence type="ECO:0000259" key="3">
    <source>
        <dbReference type="Pfam" id="PF00472"/>
    </source>
</evidence>
<protein>
    <submittedName>
        <fullName evidence="4">Ribosome-associated protein</fullName>
    </submittedName>
</protein>
<name>A0A1H1NMK1_9ACTN</name>
<dbReference type="PANTHER" id="PTHR47814">
    <property type="entry name" value="PEPTIDYL-TRNA HYDROLASE ARFB"/>
    <property type="match status" value="1"/>
</dbReference>
<dbReference type="Gene3D" id="3.30.160.20">
    <property type="match status" value="1"/>
</dbReference>
<dbReference type="PANTHER" id="PTHR47814:SF1">
    <property type="entry name" value="PEPTIDYL-TRNA HYDROLASE ARFB"/>
    <property type="match status" value="1"/>
</dbReference>
<dbReference type="GO" id="GO:0003747">
    <property type="term" value="F:translation release factor activity"/>
    <property type="evidence" value="ECO:0007669"/>
    <property type="project" value="InterPro"/>
</dbReference>
<dbReference type="GO" id="GO:0004045">
    <property type="term" value="F:peptidyl-tRNA hydrolase activity"/>
    <property type="evidence" value="ECO:0007669"/>
    <property type="project" value="TreeGrafter"/>
</dbReference>
<reference evidence="4 5" key="1">
    <citation type="submission" date="2016-10" db="EMBL/GenBank/DDBJ databases">
        <authorList>
            <person name="de Groot N.N."/>
        </authorList>
    </citation>
    <scope>NUCLEOTIDE SEQUENCE [LARGE SCALE GENOMIC DNA]</scope>
    <source>
        <strain evidence="4 5">DSM 21741</strain>
    </source>
</reference>
<dbReference type="GO" id="GO:0043022">
    <property type="term" value="F:ribosome binding"/>
    <property type="evidence" value="ECO:0007669"/>
    <property type="project" value="TreeGrafter"/>
</dbReference>
<dbReference type="Pfam" id="PF00472">
    <property type="entry name" value="RF-1"/>
    <property type="match status" value="1"/>
</dbReference>
<dbReference type="Proteomes" id="UP000199092">
    <property type="component" value="Chromosome I"/>
</dbReference>
<organism evidence="4 5">
    <name type="scientific">Friedmanniella luteola</name>
    <dbReference type="NCBI Taxonomy" id="546871"/>
    <lineage>
        <taxon>Bacteria</taxon>
        <taxon>Bacillati</taxon>
        <taxon>Actinomycetota</taxon>
        <taxon>Actinomycetes</taxon>
        <taxon>Propionibacteriales</taxon>
        <taxon>Nocardioidaceae</taxon>
        <taxon>Friedmanniella</taxon>
    </lineage>
</organism>
<dbReference type="STRING" id="546871.SAMN04488543_0899"/>
<evidence type="ECO:0000256" key="2">
    <source>
        <dbReference type="SAM" id="MobiDB-lite"/>
    </source>
</evidence>
<gene>
    <name evidence="4" type="ORF">SAMN04488543_0899</name>
</gene>
<sequence length="150" mass="16298">MAADGPLEVTADFVVDPEELRWRFSRASGPGGQGVNTTDSRVELAWTPAGSASLARLPVALQERLTARLAGQLVQGAVVVVASEHRAQLRNRAAARDRLVVRLRQALAPPPPRRRGTRPTRGSVERRLQGKRVRAGVKAGRRRGRDAGWS</sequence>
<dbReference type="AlphaFoldDB" id="A0A1H1NMK1"/>
<comment type="similarity">
    <text evidence="1">Belongs to the prokaryotic/mitochondrial release factor family.</text>
</comment>
<feature type="compositionally biased region" description="Basic residues" evidence="2">
    <location>
        <begin position="129"/>
        <end position="144"/>
    </location>
</feature>
<feature type="domain" description="Prokaryotic-type class I peptide chain release factors" evidence="3">
    <location>
        <begin position="13"/>
        <end position="135"/>
    </location>
</feature>
<dbReference type="InterPro" id="IPR000352">
    <property type="entry name" value="Pep_chain_release_fac_I"/>
</dbReference>
<dbReference type="SUPFAM" id="SSF75620">
    <property type="entry name" value="Release factor"/>
    <property type="match status" value="1"/>
</dbReference>
<dbReference type="GO" id="GO:0072344">
    <property type="term" value="P:rescue of stalled ribosome"/>
    <property type="evidence" value="ECO:0007669"/>
    <property type="project" value="TreeGrafter"/>
</dbReference>
<dbReference type="EMBL" id="LT629749">
    <property type="protein sequence ID" value="SDS00198.1"/>
    <property type="molecule type" value="Genomic_DNA"/>
</dbReference>
<evidence type="ECO:0000313" key="4">
    <source>
        <dbReference type="EMBL" id="SDS00198.1"/>
    </source>
</evidence>
<keyword evidence="5" id="KW-1185">Reference proteome</keyword>
<dbReference type="OrthoDB" id="9815709at2"/>